<evidence type="ECO:0000256" key="2">
    <source>
        <dbReference type="SAM" id="MobiDB-lite"/>
    </source>
</evidence>
<evidence type="ECO:0000313" key="5">
    <source>
        <dbReference type="EMBL" id="QHC65067.1"/>
    </source>
</evidence>
<geneLocation type="plasmid" evidence="5 6">
    <name>unnamed2</name>
</geneLocation>
<dbReference type="InterPro" id="IPR055370">
    <property type="entry name" value="Lsr2_DNA-bd"/>
</dbReference>
<accession>A0ABX6H5U8</accession>
<feature type="region of interest" description="Disordered" evidence="2">
    <location>
        <begin position="56"/>
        <end position="78"/>
    </location>
</feature>
<evidence type="ECO:0000256" key="1">
    <source>
        <dbReference type="ARBA" id="ARBA00023125"/>
    </source>
</evidence>
<dbReference type="Proteomes" id="UP000464597">
    <property type="component" value="Plasmid unnamed2"/>
</dbReference>
<keyword evidence="6" id="KW-1185">Reference proteome</keyword>
<dbReference type="InterPro" id="IPR042261">
    <property type="entry name" value="Lsr2-like_dimerization"/>
</dbReference>
<keyword evidence="1" id="KW-0238">DNA-binding</keyword>
<dbReference type="Gene3D" id="3.30.60.230">
    <property type="entry name" value="Lsr2, dimerization domain"/>
    <property type="match status" value="1"/>
</dbReference>
<organism evidence="5 6">
    <name type="scientific">Rathayibacter festucae</name>
    <dbReference type="NCBI Taxonomy" id="110937"/>
    <lineage>
        <taxon>Bacteria</taxon>
        <taxon>Bacillati</taxon>
        <taxon>Actinomycetota</taxon>
        <taxon>Actinomycetes</taxon>
        <taxon>Micrococcales</taxon>
        <taxon>Microbacteriaceae</taxon>
        <taxon>Rathayibacter</taxon>
    </lineage>
</organism>
<keyword evidence="5" id="KW-0614">Plasmid</keyword>
<evidence type="ECO:0000259" key="3">
    <source>
        <dbReference type="Pfam" id="PF11774"/>
    </source>
</evidence>
<dbReference type="InterPro" id="IPR036625">
    <property type="entry name" value="E3-bd_dom_sf"/>
</dbReference>
<gene>
    <name evidence="5" type="ORF">GSU69_19630</name>
</gene>
<feature type="domain" description="Lsr2 dimerization" evidence="3">
    <location>
        <begin position="1"/>
        <end position="58"/>
    </location>
</feature>
<protein>
    <submittedName>
        <fullName evidence="5">Lsr2 family protein</fullName>
    </submittedName>
</protein>
<dbReference type="RefSeq" id="WP_159424227.1">
    <property type="nucleotide sequence ID" value="NZ_CP047182.1"/>
</dbReference>
<proteinExistence type="predicted"/>
<evidence type="ECO:0000259" key="4">
    <source>
        <dbReference type="Pfam" id="PF23359"/>
    </source>
</evidence>
<dbReference type="Gene3D" id="4.10.320.10">
    <property type="entry name" value="E3-binding domain"/>
    <property type="match status" value="1"/>
</dbReference>
<dbReference type="Pfam" id="PF23359">
    <property type="entry name" value="Lsr2_DNA-bd"/>
    <property type="match status" value="1"/>
</dbReference>
<sequence length="111" mass="11995">MAQKLTLIDDLDGSAIEGDGGTVTFSIDGANYEIDLSAKNTAELRSAFEKYVDAGRRVRRDGNAGSSAPARGKSDPERLKTIREWAAQNGHNVSDRGRISAEVQKAYDDAH</sequence>
<dbReference type="Pfam" id="PF11774">
    <property type="entry name" value="Lsr2"/>
    <property type="match status" value="1"/>
</dbReference>
<dbReference type="EMBL" id="CP047182">
    <property type="protein sequence ID" value="QHC65067.1"/>
    <property type="molecule type" value="Genomic_DNA"/>
</dbReference>
<reference evidence="6" key="1">
    <citation type="submission" date="2019-12" db="EMBL/GenBank/DDBJ databases">
        <title>Complete and draft genome sequences of new strains and members of some known species of the genus Rathayibacter isolated from plants.</title>
        <authorList>
            <person name="Tarlachkov S.V."/>
            <person name="Starodumova I.P."/>
            <person name="Dorofeeva L.V."/>
            <person name="Prisyazhnaya N.V."/>
            <person name="Leyn S."/>
            <person name="Zlamal J."/>
            <person name="Elan M."/>
            <person name="Osterman A.L."/>
            <person name="Nadler S."/>
            <person name="Subbotin S.A."/>
            <person name="Evtushenko L.I."/>
        </authorList>
    </citation>
    <scope>NUCLEOTIDE SEQUENCE [LARGE SCALE GENOMIC DNA]</scope>
    <source>
        <strain evidence="6">VKM Ac-2802</strain>
        <plasmid evidence="6">unnamed2</plasmid>
    </source>
</reference>
<feature type="domain" description="Lsr2 DNA-binding" evidence="4">
    <location>
        <begin position="75"/>
        <end position="110"/>
    </location>
</feature>
<dbReference type="InterPro" id="IPR024412">
    <property type="entry name" value="Lsr2_dim_dom"/>
</dbReference>
<evidence type="ECO:0000313" key="6">
    <source>
        <dbReference type="Proteomes" id="UP000464597"/>
    </source>
</evidence>
<name>A0ABX6H5U8_9MICO</name>